<organism evidence="1 2">
    <name type="scientific">Rangifer tarandus platyrhynchus</name>
    <name type="common">Svalbard reindeer</name>
    <dbReference type="NCBI Taxonomy" id="3082113"/>
    <lineage>
        <taxon>Eukaryota</taxon>
        <taxon>Metazoa</taxon>
        <taxon>Chordata</taxon>
        <taxon>Craniata</taxon>
        <taxon>Vertebrata</taxon>
        <taxon>Euteleostomi</taxon>
        <taxon>Mammalia</taxon>
        <taxon>Eutheria</taxon>
        <taxon>Laurasiatheria</taxon>
        <taxon>Artiodactyla</taxon>
        <taxon>Ruminantia</taxon>
        <taxon>Pecora</taxon>
        <taxon>Cervidae</taxon>
        <taxon>Odocoileinae</taxon>
        <taxon>Rangifer</taxon>
    </lineage>
</organism>
<accession>A0AC59Y1D8</accession>
<reference evidence="1" key="1">
    <citation type="submission" date="2023-05" db="EMBL/GenBank/DDBJ databases">
        <authorList>
            <consortium name="ELIXIR-Norway"/>
        </authorList>
    </citation>
    <scope>NUCLEOTIDE SEQUENCE</scope>
</reference>
<dbReference type="EMBL" id="OX596085">
    <property type="protein sequence ID" value="CAM9296348.1"/>
    <property type="molecule type" value="Genomic_DNA"/>
</dbReference>
<reference evidence="1" key="2">
    <citation type="submission" date="2025-03" db="EMBL/GenBank/DDBJ databases">
        <authorList>
            <consortium name="ELIXIR-Norway"/>
            <consortium name="Elixir Norway"/>
        </authorList>
    </citation>
    <scope>NUCLEOTIDE SEQUENCE</scope>
</reference>
<evidence type="ECO:0000313" key="1">
    <source>
        <dbReference type="EMBL" id="CAM9296348.1"/>
    </source>
</evidence>
<dbReference type="Proteomes" id="UP001162501">
    <property type="component" value="Chromosome 1"/>
</dbReference>
<evidence type="ECO:0000313" key="2">
    <source>
        <dbReference type="Proteomes" id="UP001162501"/>
    </source>
</evidence>
<protein>
    <submittedName>
        <fullName evidence="1">Uncharacterized protein</fullName>
    </submittedName>
</protein>
<proteinExistence type="predicted"/>
<name>A0AC59Y1D8_RANTA</name>
<sequence>MASYILSFLISLRKNRILLTVLSHPALVSLFCSLLRKVPQKNDLYFLFLTLLSPFFLEHWSVRLSPPLLAKLTKILLRSSLPGPLVRLHGQFTDLLILPVSTI</sequence>
<gene>
    <name evidence="1" type="ORF">MRATA1EN22A_LOCUS583</name>
</gene>